<dbReference type="Proteomes" id="UP000187429">
    <property type="component" value="Unassembled WGS sequence"/>
</dbReference>
<organism evidence="1 2">
    <name type="scientific">Smittium culicis</name>
    <dbReference type="NCBI Taxonomy" id="133412"/>
    <lineage>
        <taxon>Eukaryota</taxon>
        <taxon>Fungi</taxon>
        <taxon>Fungi incertae sedis</taxon>
        <taxon>Zoopagomycota</taxon>
        <taxon>Kickxellomycotina</taxon>
        <taxon>Harpellomycetes</taxon>
        <taxon>Harpellales</taxon>
        <taxon>Legeriomycetaceae</taxon>
        <taxon>Smittium</taxon>
    </lineage>
</organism>
<accession>A0A1R1YU96</accession>
<evidence type="ECO:0000313" key="2">
    <source>
        <dbReference type="Proteomes" id="UP000187429"/>
    </source>
</evidence>
<reference evidence="2" key="1">
    <citation type="submission" date="2017-01" db="EMBL/GenBank/DDBJ databases">
        <authorList>
            <person name="Wang Y."/>
            <person name="White M."/>
            <person name="Kvist S."/>
            <person name="Moncalvo J.-M."/>
        </authorList>
    </citation>
    <scope>NUCLEOTIDE SEQUENCE [LARGE SCALE GENOMIC DNA]</scope>
    <source>
        <strain evidence="2">ID-206-W2</strain>
    </source>
</reference>
<proteinExistence type="predicted"/>
<protein>
    <submittedName>
        <fullName evidence="1">Uncharacterized protein</fullName>
    </submittedName>
</protein>
<evidence type="ECO:0000313" key="1">
    <source>
        <dbReference type="EMBL" id="OMJ30430.1"/>
    </source>
</evidence>
<keyword evidence="2" id="KW-1185">Reference proteome</keyword>
<dbReference type="EMBL" id="LSSM01000005">
    <property type="protein sequence ID" value="OMJ30430.1"/>
    <property type="molecule type" value="Genomic_DNA"/>
</dbReference>
<name>A0A1R1YU96_9FUNG</name>
<dbReference type="AlphaFoldDB" id="A0A1R1YU96"/>
<gene>
    <name evidence="1" type="ORF">AYI69_g30</name>
</gene>
<sequence>MDREVPVKASDASLSGKDTANGVFTESWILRKRRRTSKLSSAIAFFPISANFRIFGSCTIVVSCIWTCFNIDRTSRSENKMAEFLICVTRVKVSRSVRTF</sequence>
<comment type="caution">
    <text evidence="1">The sequence shown here is derived from an EMBL/GenBank/DDBJ whole genome shotgun (WGS) entry which is preliminary data.</text>
</comment>